<keyword evidence="1" id="KW-0812">Transmembrane</keyword>
<evidence type="ECO:0000313" key="2">
    <source>
        <dbReference type="EMBL" id="MBU5334914.1"/>
    </source>
</evidence>
<evidence type="ECO:0008006" key="4">
    <source>
        <dbReference type="Google" id="ProtNLM"/>
    </source>
</evidence>
<protein>
    <recommendedName>
        <fullName evidence="4">Nucleoside recognition</fullName>
    </recommendedName>
</protein>
<reference evidence="2 3" key="1">
    <citation type="submission" date="2021-06" db="EMBL/GenBank/DDBJ databases">
        <authorList>
            <person name="Sun Q."/>
            <person name="Li D."/>
        </authorList>
    </citation>
    <scope>NUCLEOTIDE SEQUENCE [LARGE SCALE GENOMIC DNA]</scope>
    <source>
        <strain evidence="2 3">N19</strain>
    </source>
</reference>
<name>A0ABS6DSW7_9FIRM</name>
<feature type="transmembrane region" description="Helical" evidence="1">
    <location>
        <begin position="61"/>
        <end position="80"/>
    </location>
</feature>
<gene>
    <name evidence="2" type="ORF">KQI20_00550</name>
</gene>
<feature type="transmembrane region" description="Helical" evidence="1">
    <location>
        <begin position="92"/>
        <end position="114"/>
    </location>
</feature>
<feature type="transmembrane region" description="Helical" evidence="1">
    <location>
        <begin position="378"/>
        <end position="402"/>
    </location>
</feature>
<dbReference type="Proteomes" id="UP001196301">
    <property type="component" value="Unassembled WGS sequence"/>
</dbReference>
<accession>A0ABS6DSW7</accession>
<dbReference type="RefSeq" id="WP_216568082.1">
    <property type="nucleotide sequence ID" value="NZ_JAHLOQ010000001.1"/>
</dbReference>
<feature type="transmembrane region" description="Helical" evidence="1">
    <location>
        <begin position="126"/>
        <end position="152"/>
    </location>
</feature>
<feature type="transmembrane region" description="Helical" evidence="1">
    <location>
        <begin position="414"/>
        <end position="436"/>
    </location>
</feature>
<comment type="caution">
    <text evidence="2">The sequence shown here is derived from an EMBL/GenBank/DDBJ whole genome shotgun (WGS) entry which is preliminary data.</text>
</comment>
<keyword evidence="1" id="KW-0472">Membrane</keyword>
<dbReference type="EMBL" id="JAHLOQ010000001">
    <property type="protein sequence ID" value="MBU5334914.1"/>
    <property type="molecule type" value="Genomic_DNA"/>
</dbReference>
<proteinExistence type="predicted"/>
<evidence type="ECO:0000313" key="3">
    <source>
        <dbReference type="Proteomes" id="UP001196301"/>
    </source>
</evidence>
<feature type="transmembrane region" description="Helical" evidence="1">
    <location>
        <begin position="20"/>
        <end position="41"/>
    </location>
</feature>
<organism evidence="2 3">
    <name type="scientific">Intestinibacter bartlettii</name>
    <dbReference type="NCBI Taxonomy" id="261299"/>
    <lineage>
        <taxon>Bacteria</taxon>
        <taxon>Bacillati</taxon>
        <taxon>Bacillota</taxon>
        <taxon>Clostridia</taxon>
        <taxon>Peptostreptococcales</taxon>
        <taxon>Peptostreptococcaceae</taxon>
        <taxon>Intestinibacter</taxon>
    </lineage>
</organism>
<keyword evidence="1" id="KW-1133">Transmembrane helix</keyword>
<feature type="transmembrane region" description="Helical" evidence="1">
    <location>
        <begin position="172"/>
        <end position="191"/>
    </location>
</feature>
<feature type="transmembrane region" description="Helical" evidence="1">
    <location>
        <begin position="230"/>
        <end position="253"/>
    </location>
</feature>
<sequence>MDDIKSKKTNDIRGDDFSELVKLIIFSGIGVCVFFLPLIINRQVVFPIFFITDLVYLKYEQFVYVCMIVFISLLCIKEIGKKEKSIFDKIDIVLKFVSLLILIILTTKNEFIFFKDDNLIQIMKESIFKIMIFLPISSIFLPLLLDYGLLYILDCCFGRFTKKFFRTSGKNILIFALFFFVDGFVGFYVVYKLYKEGKLRKNEALLDILNYPVLHISIATYIASRLKINFILLIISYLFVFLVTSLILCRIYPIKNSEKTFFVKNKFKEKSYKKNKLKMSILLYLENREKKNLFKNILNCFNETINIASNIIPILLIMFLLIDIIIRSSNIISILGSLYEVILIKLKMPYPDYISKSIVLGFFNQIYAVEVLNNGITFISRLTIAIIIICQGISLTTNIIFIRVYMRFIDYKNILVVYLEKILIMTFIIFLIYYFYLGFSA</sequence>
<evidence type="ECO:0000256" key="1">
    <source>
        <dbReference type="SAM" id="Phobius"/>
    </source>
</evidence>
<keyword evidence="3" id="KW-1185">Reference proteome</keyword>
<feature type="transmembrane region" description="Helical" evidence="1">
    <location>
        <begin position="307"/>
        <end position="326"/>
    </location>
</feature>